<keyword evidence="5" id="KW-0169">Cobalamin biosynthesis</keyword>
<comment type="similarity">
    <text evidence="2">Belongs to the CobT family.</text>
</comment>
<evidence type="ECO:0000256" key="5">
    <source>
        <dbReference type="ARBA" id="ARBA00022573"/>
    </source>
</evidence>
<dbReference type="NCBIfam" id="TIGR03160">
    <property type="entry name" value="cobT_DBIPRT"/>
    <property type="match status" value="1"/>
</dbReference>
<evidence type="ECO:0000256" key="4">
    <source>
        <dbReference type="ARBA" id="ARBA00015486"/>
    </source>
</evidence>
<keyword evidence="6 10" id="KW-0328">Glycosyltransferase</keyword>
<name>A0A3B1AG36_9ZZZZ</name>
<dbReference type="UniPathway" id="UPA00061">
    <property type="reaction ID" value="UER00516"/>
</dbReference>
<dbReference type="InterPro" id="IPR003200">
    <property type="entry name" value="Nict_dMeBzImd_PRibTrfase"/>
</dbReference>
<dbReference type="FunFam" id="3.40.50.10210:FF:000001">
    <property type="entry name" value="Nicotinate-nucleotide--dimethylbenzimidazole phosphoribosyltransferase"/>
    <property type="match status" value="1"/>
</dbReference>
<evidence type="ECO:0000313" key="10">
    <source>
        <dbReference type="EMBL" id="VAW97239.1"/>
    </source>
</evidence>
<keyword evidence="7 10" id="KW-0808">Transferase</keyword>
<proteinExistence type="inferred from homology"/>
<dbReference type="GO" id="GO:0009236">
    <property type="term" value="P:cobalamin biosynthetic process"/>
    <property type="evidence" value="ECO:0007669"/>
    <property type="project" value="UniProtKB-KW"/>
</dbReference>
<dbReference type="EMBL" id="UOFS01000033">
    <property type="protein sequence ID" value="VAW97239.1"/>
    <property type="molecule type" value="Genomic_DNA"/>
</dbReference>
<dbReference type="SUPFAM" id="SSF52733">
    <property type="entry name" value="Nicotinate mononucleotide:5,6-dimethylbenzimidazole phosphoribosyltransferase (CobT)"/>
    <property type="match status" value="1"/>
</dbReference>
<evidence type="ECO:0000256" key="9">
    <source>
        <dbReference type="ARBA" id="ARBA00047340"/>
    </source>
</evidence>
<dbReference type="CDD" id="cd02439">
    <property type="entry name" value="DMB-PRT_CobT"/>
    <property type="match status" value="1"/>
</dbReference>
<dbReference type="PANTHER" id="PTHR43463:SF1">
    <property type="entry name" value="NICOTINATE-NUCLEOTIDE--DIMETHYLBENZIMIDAZOLE PHOSPHORIBOSYLTRANSFERASE"/>
    <property type="match status" value="1"/>
</dbReference>
<dbReference type="InterPro" id="IPR023195">
    <property type="entry name" value="Nict_dMeBzImd_PRibTrfase_N"/>
</dbReference>
<dbReference type="PANTHER" id="PTHR43463">
    <property type="entry name" value="NICOTINATE-NUCLEOTIDE--DIMETHYLBENZIMIDAZOLE PHOSPHORIBOSYLTRANSFERASE"/>
    <property type="match status" value="1"/>
</dbReference>
<evidence type="ECO:0000256" key="3">
    <source>
        <dbReference type="ARBA" id="ARBA00011991"/>
    </source>
</evidence>
<evidence type="ECO:0000256" key="8">
    <source>
        <dbReference type="ARBA" id="ARBA00030686"/>
    </source>
</evidence>
<sequence length="355" mass="37729">MKEQINNPIAELDQSYYDLACSRQSQLTKPLGSLGTLEDIAIKFCVWQKTLSPVIKNPVIVIFAADHGIANENVSAFPQAVTTEMIRNFSNGGAAISVLAKSLKIPLQVIDVGTVVEAENLDGVISKRIAAGTKNFAVEPAMSLDECYQAMSVGEQLIKQEKKNALDVFIAGEMGIANTSSASAISSVLLNLPAEKLTGPGTGLDQKSIIHKANIIQTAIEFHQSNFTNDDGTIDVLRVLQTVGGFEIAALVGAYLTCAQQGIPILVDGFICSVAALVATRIAPKAINWMCFSHKSLEPGHQLVLDALTATPILSLNMRLGEASGAALSIATIKLALELHNNMATFEQAAVSNKK</sequence>
<protein>
    <recommendedName>
        <fullName evidence="4">Nicotinate-nucleotide--dimethylbenzimidazole phosphoribosyltransferase</fullName>
        <ecNumber evidence="3">2.4.2.21</ecNumber>
    </recommendedName>
    <alternativeName>
        <fullName evidence="8">N(1)-alpha-phosphoribosyltransferase</fullName>
    </alternativeName>
</protein>
<dbReference type="InterPro" id="IPR017846">
    <property type="entry name" value="Nict_dMeBzImd_PRibTrfase_bact"/>
</dbReference>
<evidence type="ECO:0000256" key="1">
    <source>
        <dbReference type="ARBA" id="ARBA00005049"/>
    </source>
</evidence>
<dbReference type="GO" id="GO:0008939">
    <property type="term" value="F:nicotinate-nucleotide-dimethylbenzimidazole phosphoribosyltransferase activity"/>
    <property type="evidence" value="ECO:0007669"/>
    <property type="project" value="UniProtKB-EC"/>
</dbReference>
<dbReference type="Gene3D" id="3.40.50.10210">
    <property type="match status" value="1"/>
</dbReference>
<comment type="catalytic activity">
    <reaction evidence="9">
        <text>5,6-dimethylbenzimidazole + nicotinate beta-D-ribonucleotide = alpha-ribazole 5'-phosphate + nicotinate + H(+)</text>
        <dbReference type="Rhea" id="RHEA:11196"/>
        <dbReference type="ChEBI" id="CHEBI:15378"/>
        <dbReference type="ChEBI" id="CHEBI:15890"/>
        <dbReference type="ChEBI" id="CHEBI:32544"/>
        <dbReference type="ChEBI" id="CHEBI:57502"/>
        <dbReference type="ChEBI" id="CHEBI:57918"/>
        <dbReference type="EC" id="2.4.2.21"/>
    </reaction>
</comment>
<dbReference type="InterPro" id="IPR036087">
    <property type="entry name" value="Nict_dMeBzImd_PRibTrfase_sf"/>
</dbReference>
<dbReference type="AlphaFoldDB" id="A0A3B1AG36"/>
<dbReference type="HAMAP" id="MF_00230">
    <property type="entry name" value="CobT"/>
    <property type="match status" value="1"/>
</dbReference>
<reference evidence="10" key="1">
    <citation type="submission" date="2018-06" db="EMBL/GenBank/DDBJ databases">
        <authorList>
            <person name="Zhirakovskaya E."/>
        </authorList>
    </citation>
    <scope>NUCLEOTIDE SEQUENCE</scope>
</reference>
<dbReference type="Pfam" id="PF02277">
    <property type="entry name" value="DBI_PRT"/>
    <property type="match status" value="1"/>
</dbReference>
<organism evidence="10">
    <name type="scientific">hydrothermal vent metagenome</name>
    <dbReference type="NCBI Taxonomy" id="652676"/>
    <lineage>
        <taxon>unclassified sequences</taxon>
        <taxon>metagenomes</taxon>
        <taxon>ecological metagenomes</taxon>
    </lineage>
</organism>
<dbReference type="Gene3D" id="1.10.1610.10">
    <property type="match status" value="1"/>
</dbReference>
<comment type="pathway">
    <text evidence="1">Nucleoside biosynthesis; alpha-ribazole biosynthesis; alpha-ribazole from 5,6-dimethylbenzimidazole: step 1/2.</text>
</comment>
<dbReference type="NCBIfam" id="NF000996">
    <property type="entry name" value="PRK00105.1"/>
    <property type="match status" value="1"/>
</dbReference>
<evidence type="ECO:0000256" key="2">
    <source>
        <dbReference type="ARBA" id="ARBA00007110"/>
    </source>
</evidence>
<evidence type="ECO:0000256" key="7">
    <source>
        <dbReference type="ARBA" id="ARBA00022679"/>
    </source>
</evidence>
<evidence type="ECO:0000256" key="6">
    <source>
        <dbReference type="ARBA" id="ARBA00022676"/>
    </source>
</evidence>
<gene>
    <name evidence="10" type="ORF">MNBD_GAMMA22-2254</name>
</gene>
<accession>A0A3B1AG36</accession>
<dbReference type="EC" id="2.4.2.21" evidence="3"/>